<dbReference type="KEGG" id="sbd:ATN00_09990"/>
<gene>
    <name evidence="1" type="ORF">ATN00_09990</name>
</gene>
<evidence type="ECO:0000313" key="2">
    <source>
        <dbReference type="Proteomes" id="UP000056968"/>
    </source>
</evidence>
<dbReference type="PANTHER" id="PTHR11012:SF30">
    <property type="entry name" value="PROTEIN KINASE-LIKE DOMAIN-CONTAINING"/>
    <property type="match status" value="1"/>
</dbReference>
<dbReference type="PANTHER" id="PTHR11012">
    <property type="entry name" value="PROTEIN KINASE-LIKE DOMAIN-CONTAINING"/>
    <property type="match status" value="1"/>
</dbReference>
<evidence type="ECO:0000313" key="1">
    <source>
        <dbReference type="EMBL" id="ALR20588.1"/>
    </source>
</evidence>
<sequence length="374" mass="42156">MTVIQDTATRTYGPYARLAPIPRDLEGVTAEWLGGLLANRYPGLCIETMETVDLHNSHTTNLRVAVTYNDAGKAAGLPEHLCLKANWSGQIINNNTDICELEARFYYEAGSMPPLPAARCYYADWDGDGSGQGVVVLEDLADAGGRFGHSTDLLGIEGVARALEDLAKLHGAWWGDERLGQLAWLPRSMDTPVDTDQIALMRPYVDANLKSGIYNDVLPPWIVEDHSRLDRVYAKLNKWAREQPGPFCLVHGDSHMGNTYIYPDGHRIWFDWQLCRVGHGMRDVNYFMIASLTIEERRAADRQLLDHYRQALIATGARDVPDRDVMWDHFRRWPVYGIQAWLQVEEWWGQNGRPPTERFSAAIIDYDSAGLLGA</sequence>
<reference evidence="1 2" key="1">
    <citation type="submission" date="2015-11" db="EMBL/GenBank/DDBJ databases">
        <title>A Two-component Flavoprotein Monooxygenase System MeaXY Responsible for para-Hydroxylation of 2-Methyl-6-ethylaniline and 2,6-Diethylaniline in Sphingobium baderi DE-13.</title>
        <authorList>
            <person name="Cheng M."/>
            <person name="Meng Q."/>
            <person name="Yang Y."/>
            <person name="Chu C."/>
            <person name="Yan X."/>
            <person name="He J."/>
            <person name="Li S."/>
        </authorList>
    </citation>
    <scope>NUCLEOTIDE SEQUENCE [LARGE SCALE GENOMIC DNA]</scope>
    <source>
        <strain evidence="1 2">DE-13</strain>
    </source>
</reference>
<dbReference type="Gene3D" id="3.90.1200.10">
    <property type="match status" value="1"/>
</dbReference>
<proteinExistence type="predicted"/>
<name>A0A0S3EYX7_9SPHN</name>
<accession>A0A0S3EYX7</accession>
<dbReference type="STRING" id="1332080.ATN00_09990"/>
<dbReference type="GO" id="GO:0016740">
    <property type="term" value="F:transferase activity"/>
    <property type="evidence" value="ECO:0007669"/>
    <property type="project" value="UniProtKB-KW"/>
</dbReference>
<dbReference type="EMBL" id="CP013264">
    <property type="protein sequence ID" value="ALR20588.1"/>
    <property type="molecule type" value="Genomic_DNA"/>
</dbReference>
<organism evidence="1 2">
    <name type="scientific">Sphingobium baderi</name>
    <dbReference type="NCBI Taxonomy" id="1332080"/>
    <lineage>
        <taxon>Bacteria</taxon>
        <taxon>Pseudomonadati</taxon>
        <taxon>Pseudomonadota</taxon>
        <taxon>Alphaproteobacteria</taxon>
        <taxon>Sphingomonadales</taxon>
        <taxon>Sphingomonadaceae</taxon>
        <taxon>Sphingobium</taxon>
    </lineage>
</organism>
<dbReference type="AlphaFoldDB" id="A0A0S3EYX7"/>
<dbReference type="InterPro" id="IPR004119">
    <property type="entry name" value="EcKL"/>
</dbReference>
<protein>
    <submittedName>
        <fullName evidence="1">Aminoglycoside phosphotransferase</fullName>
    </submittedName>
</protein>
<dbReference type="Proteomes" id="UP000056968">
    <property type="component" value="Chromosome"/>
</dbReference>
<dbReference type="Pfam" id="PF02958">
    <property type="entry name" value="EcKL"/>
    <property type="match status" value="1"/>
</dbReference>
<keyword evidence="2" id="KW-1185">Reference proteome</keyword>
<keyword evidence="1" id="KW-0808">Transferase</keyword>
<dbReference type="SUPFAM" id="SSF56112">
    <property type="entry name" value="Protein kinase-like (PK-like)"/>
    <property type="match status" value="1"/>
</dbReference>
<dbReference type="OrthoDB" id="3806873at2"/>
<dbReference type="InterPro" id="IPR011009">
    <property type="entry name" value="Kinase-like_dom_sf"/>
</dbReference>